<organism evidence="2">
    <name type="scientific">marine sediment metagenome</name>
    <dbReference type="NCBI Taxonomy" id="412755"/>
    <lineage>
        <taxon>unclassified sequences</taxon>
        <taxon>metagenomes</taxon>
        <taxon>ecological metagenomes</taxon>
    </lineage>
</organism>
<proteinExistence type="predicted"/>
<accession>X1JFB3</accession>
<protein>
    <submittedName>
        <fullName evidence="2">Uncharacterized protein</fullName>
    </submittedName>
</protein>
<name>X1JFB3_9ZZZZ</name>
<evidence type="ECO:0000313" key="2">
    <source>
        <dbReference type="EMBL" id="GAH80215.1"/>
    </source>
</evidence>
<sequence length="123" mass="13372">MYSRRWLVVALIGAVLLAVGIYGYVATTTRVSVDLPQYPEPEDNAWSYMVRAGQIAEESHAERSSEAARQAERSGEQPDYVEAAAAYEAALQTLREGLYNDCRVPDPGPDLIAANAPLAGMRA</sequence>
<feature type="non-terminal residue" evidence="2">
    <location>
        <position position="123"/>
    </location>
</feature>
<evidence type="ECO:0000256" key="1">
    <source>
        <dbReference type="SAM" id="MobiDB-lite"/>
    </source>
</evidence>
<feature type="compositionally biased region" description="Basic and acidic residues" evidence="1">
    <location>
        <begin position="57"/>
        <end position="76"/>
    </location>
</feature>
<dbReference type="AlphaFoldDB" id="X1JFB3"/>
<comment type="caution">
    <text evidence="2">The sequence shown here is derived from an EMBL/GenBank/DDBJ whole genome shotgun (WGS) entry which is preliminary data.</text>
</comment>
<dbReference type="EMBL" id="BARU01040678">
    <property type="protein sequence ID" value="GAH80215.1"/>
    <property type="molecule type" value="Genomic_DNA"/>
</dbReference>
<feature type="region of interest" description="Disordered" evidence="1">
    <location>
        <begin position="57"/>
        <end position="78"/>
    </location>
</feature>
<reference evidence="2" key="1">
    <citation type="journal article" date="2014" name="Front. Microbiol.">
        <title>High frequency of phylogenetically diverse reductive dehalogenase-homologous genes in deep subseafloor sedimentary metagenomes.</title>
        <authorList>
            <person name="Kawai M."/>
            <person name="Futagami T."/>
            <person name="Toyoda A."/>
            <person name="Takaki Y."/>
            <person name="Nishi S."/>
            <person name="Hori S."/>
            <person name="Arai W."/>
            <person name="Tsubouchi T."/>
            <person name="Morono Y."/>
            <person name="Uchiyama I."/>
            <person name="Ito T."/>
            <person name="Fujiyama A."/>
            <person name="Inagaki F."/>
            <person name="Takami H."/>
        </authorList>
    </citation>
    <scope>NUCLEOTIDE SEQUENCE</scope>
    <source>
        <strain evidence="2">Expedition CK06-06</strain>
    </source>
</reference>
<gene>
    <name evidence="2" type="ORF">S03H2_62851</name>
</gene>